<dbReference type="Gene3D" id="1.25.40.390">
    <property type="match status" value="1"/>
</dbReference>
<dbReference type="SUPFAM" id="SSF48452">
    <property type="entry name" value="TPR-like"/>
    <property type="match status" value="1"/>
</dbReference>
<accession>A0ABS3PXU7</accession>
<comment type="caution">
    <text evidence="2">The sequence shown here is derived from an EMBL/GenBank/DDBJ whole genome shotgun (WGS) entry which is preliminary data.</text>
</comment>
<proteinExistence type="predicted"/>
<name>A0ABS3PXU7_9FLAO</name>
<evidence type="ECO:0000313" key="3">
    <source>
        <dbReference type="Proteomes" id="UP000681610"/>
    </source>
</evidence>
<organism evidence="2 3">
    <name type="scientific">Capnocytophaga bilenii</name>
    <dbReference type="NCBI Taxonomy" id="2819369"/>
    <lineage>
        <taxon>Bacteria</taxon>
        <taxon>Pseudomonadati</taxon>
        <taxon>Bacteroidota</taxon>
        <taxon>Flavobacteriia</taxon>
        <taxon>Flavobacteriales</taxon>
        <taxon>Flavobacteriaceae</taxon>
        <taxon>Capnocytophaga</taxon>
    </lineage>
</organism>
<dbReference type="Pfam" id="PF14322">
    <property type="entry name" value="SusD-like_3"/>
    <property type="match status" value="1"/>
</dbReference>
<dbReference type="PROSITE" id="PS51257">
    <property type="entry name" value="PROKAR_LIPOPROTEIN"/>
    <property type="match status" value="1"/>
</dbReference>
<dbReference type="InterPro" id="IPR033985">
    <property type="entry name" value="SusD-like_N"/>
</dbReference>
<gene>
    <name evidence="2" type="ORF">J4N46_05870</name>
</gene>
<dbReference type="InterPro" id="IPR011990">
    <property type="entry name" value="TPR-like_helical_dom_sf"/>
</dbReference>
<dbReference type="Proteomes" id="UP000681610">
    <property type="component" value="Unassembled WGS sequence"/>
</dbReference>
<evidence type="ECO:0000259" key="1">
    <source>
        <dbReference type="Pfam" id="PF14322"/>
    </source>
</evidence>
<feature type="domain" description="SusD-like N-terminal" evidence="1">
    <location>
        <begin position="24"/>
        <end position="227"/>
    </location>
</feature>
<dbReference type="EMBL" id="JAGDYP010000003">
    <property type="protein sequence ID" value="MBO1883952.1"/>
    <property type="molecule type" value="Genomic_DNA"/>
</dbReference>
<evidence type="ECO:0000313" key="2">
    <source>
        <dbReference type="EMBL" id="MBO1883952.1"/>
    </source>
</evidence>
<reference evidence="2 3" key="1">
    <citation type="submission" date="2021-03" db="EMBL/GenBank/DDBJ databases">
        <title>Isolation and description of Capnocytophaga bilenii sp. nov., a novel Capnocytophaga species, isolated from a gingivitis subject.</title>
        <authorList>
            <person name="Antezack A."/>
            <person name="Monnet-Corti V."/>
            <person name="La Scola B."/>
        </authorList>
    </citation>
    <scope>NUCLEOTIDE SEQUENCE [LARGE SCALE GENOMIC DNA]</scope>
    <source>
        <strain evidence="2 3">Marseille-Q4570</strain>
    </source>
</reference>
<dbReference type="RefSeq" id="WP_208058521.1">
    <property type="nucleotide sequence ID" value="NZ_JAGDYP010000003.1"/>
</dbReference>
<keyword evidence="3" id="KW-1185">Reference proteome</keyword>
<sequence length="502" mass="57567">MKRNYLYTYIAAAAMTVTLSSCDKFLDESPNPRAELDSAEDVQELLVSAYPEGLYMGICEAMSDNAGDKVNLGSNSKVNADMYFWRSNNDVNLYDTPSFFWNKTWAAIASANQALEEVKKLGGGRNTDYLKGEALVARAYNHFMLGFLWCKPYNPSTAAADLGLPYVVTPETHVFERYKRISLKEYYDAIERDLQEGLPLIDNTKYKKARYHFTTEAAHVFASRFYLMKGEWDRVIFHANAALGSDPTPKLRDIKGQRGLGYYEQALRYSAADEPANALVMSVMSSFNDEFASNKYGLTLELSDAITAAMPLKKMGYPATWAYSFYGLDDYRNIPKFQEYFKYENVSIGIGERYNMVAVLTYDEAFLNRLEAYVMTDQKQKFLDDFITFMRKKTRQTIPDDFAVTESEVREGYGDQGDVFHPYYERQLTEERRELLQCVMDIRRMVFLFEGLRWFDNKRLGMTIEHKAGSAGNVYVLNKDDKRRELQIPIDATNAGVAPNPR</sequence>
<protein>
    <submittedName>
        <fullName evidence="2">RagB/SusD family nutrient uptake outer membrane protein</fullName>
    </submittedName>
</protein>